<feature type="region of interest" description="Disordered" evidence="1">
    <location>
        <begin position="11"/>
        <end position="36"/>
    </location>
</feature>
<accession>A0ABX4DDE1</accession>
<feature type="region of interest" description="Disordered" evidence="1">
    <location>
        <begin position="70"/>
        <end position="104"/>
    </location>
</feature>
<dbReference type="EMBL" id="NEWL01000010">
    <property type="protein sequence ID" value="OXB85133.1"/>
    <property type="molecule type" value="Genomic_DNA"/>
</dbReference>
<organism evidence="2 3">
    <name type="scientific">Geobacillus uzenensis</name>
    <dbReference type="NCBI Taxonomy" id="129339"/>
    <lineage>
        <taxon>Bacteria</taxon>
        <taxon>Bacillati</taxon>
        <taxon>Bacillota</taxon>
        <taxon>Bacilli</taxon>
        <taxon>Bacillales</taxon>
        <taxon>Anoxybacillaceae</taxon>
        <taxon>Geobacillus</taxon>
    </lineage>
</organism>
<gene>
    <name evidence="2" type="ORF">B9L21_15810</name>
</gene>
<dbReference type="Proteomes" id="UP000198364">
    <property type="component" value="Unassembled WGS sequence"/>
</dbReference>
<reference evidence="2 3" key="1">
    <citation type="submission" date="2017-05" db="EMBL/GenBank/DDBJ databases">
        <title>The genome sequence of Geobacillus uzenensis BGSC 92A1.</title>
        <authorList>
            <person name="Ramaloko W.T."/>
            <person name="Koen N."/>
            <person name="Polliack S."/>
            <person name="Aliyu H."/>
            <person name="Lebre P."/>
            <person name="Mohr T."/>
            <person name="Oswald F."/>
            <person name="Zwick M."/>
            <person name="Neumann A."/>
            <person name="Syldatk C."/>
            <person name="Cowan D."/>
            <person name="De Maayer P."/>
        </authorList>
    </citation>
    <scope>NUCLEOTIDE SEQUENCE [LARGE SCALE GENOMIC DNA]</scope>
    <source>
        <strain evidence="2 3">BGSC 92A1</strain>
    </source>
</reference>
<keyword evidence="3" id="KW-1185">Reference proteome</keyword>
<evidence type="ECO:0000313" key="2">
    <source>
        <dbReference type="EMBL" id="OXB85133.1"/>
    </source>
</evidence>
<evidence type="ECO:0000256" key="1">
    <source>
        <dbReference type="SAM" id="MobiDB-lite"/>
    </source>
</evidence>
<proteinExistence type="predicted"/>
<comment type="caution">
    <text evidence="2">The sequence shown here is derived from an EMBL/GenBank/DDBJ whole genome shotgun (WGS) entry which is preliminary data.</text>
</comment>
<evidence type="ECO:0000313" key="3">
    <source>
        <dbReference type="Proteomes" id="UP000198364"/>
    </source>
</evidence>
<sequence>MVSQERMQCVAAAAGPKRREPMAAGARQYEKQRPPAYRRNALEGLRGGSNQAKLGSAWVVPQERMQCVAAAAGPKRREPMAAGARQKAEAPRLLPPHGYLVLRE</sequence>
<protein>
    <submittedName>
        <fullName evidence="2">Uncharacterized protein</fullName>
    </submittedName>
</protein>
<name>A0ABX4DDE1_9BACL</name>